<evidence type="ECO:0000313" key="1">
    <source>
        <dbReference type="EMBL" id="EJT75112.1"/>
    </source>
</evidence>
<sequence>MAISASTPTQDPICAEIPPRLRLGLVVSCGTHYRTPAVADERSVSICPVQHWCSAPVPVQILRAKAWNNVPALGDSLLWSTLLRPYQQLGARGVRGSWICIFRR</sequence>
<dbReference type="HOGENOM" id="CLU_2250340_0_0_1"/>
<name>J3P610_GAET3</name>
<reference evidence="2" key="5">
    <citation type="submission" date="2018-04" db="UniProtKB">
        <authorList>
            <consortium name="EnsemblFungi"/>
        </authorList>
    </citation>
    <scope>IDENTIFICATION</scope>
    <source>
        <strain evidence="2">R3-111a-1</strain>
    </source>
</reference>
<organism evidence="1">
    <name type="scientific">Gaeumannomyces tritici (strain R3-111a-1)</name>
    <name type="common">Wheat and barley take-all root rot fungus</name>
    <name type="synonym">Gaeumannomyces graminis var. tritici</name>
    <dbReference type="NCBI Taxonomy" id="644352"/>
    <lineage>
        <taxon>Eukaryota</taxon>
        <taxon>Fungi</taxon>
        <taxon>Dikarya</taxon>
        <taxon>Ascomycota</taxon>
        <taxon>Pezizomycotina</taxon>
        <taxon>Sordariomycetes</taxon>
        <taxon>Sordariomycetidae</taxon>
        <taxon>Magnaporthales</taxon>
        <taxon>Magnaporthaceae</taxon>
        <taxon>Gaeumannomyces</taxon>
    </lineage>
</organism>
<reference evidence="1" key="3">
    <citation type="submission" date="2010-09" db="EMBL/GenBank/DDBJ databases">
        <title>Annotation of Gaeumannomyces graminis var. tritici R3-111a-1.</title>
        <authorList>
            <consortium name="The Broad Institute Genome Sequencing Platform"/>
            <person name="Ma L.-J."/>
            <person name="Dead R."/>
            <person name="Young S.K."/>
            <person name="Zeng Q."/>
            <person name="Gargeya S."/>
            <person name="Fitzgerald M."/>
            <person name="Haas B."/>
            <person name="Abouelleil A."/>
            <person name="Alvarado L."/>
            <person name="Arachchi H.M."/>
            <person name="Berlin A."/>
            <person name="Brown A."/>
            <person name="Chapman S.B."/>
            <person name="Chen Z."/>
            <person name="Dunbar C."/>
            <person name="Freedman E."/>
            <person name="Gearin G."/>
            <person name="Gellesch M."/>
            <person name="Goldberg J."/>
            <person name="Griggs A."/>
            <person name="Gujja S."/>
            <person name="Heiman D."/>
            <person name="Howarth C."/>
            <person name="Larson L."/>
            <person name="Lui A."/>
            <person name="MacDonald P.J.P."/>
            <person name="Mehta T."/>
            <person name="Montmayeur A."/>
            <person name="Murphy C."/>
            <person name="Neiman D."/>
            <person name="Pearson M."/>
            <person name="Priest M."/>
            <person name="Roberts A."/>
            <person name="Saif S."/>
            <person name="Shea T."/>
            <person name="Shenoy N."/>
            <person name="Sisk P."/>
            <person name="Stolte C."/>
            <person name="Sykes S."/>
            <person name="Yandava C."/>
            <person name="Wortman J."/>
            <person name="Nusbaum C."/>
            <person name="Birren B."/>
        </authorList>
    </citation>
    <scope>NUCLEOTIDE SEQUENCE</scope>
    <source>
        <strain evidence="1">R3-111a-1</strain>
    </source>
</reference>
<reference evidence="1" key="2">
    <citation type="submission" date="2010-07" db="EMBL/GenBank/DDBJ databases">
        <authorList>
            <consortium name="The Broad Institute Genome Sequencing Platform"/>
            <consortium name="Broad Institute Genome Sequencing Center for Infectious Disease"/>
            <person name="Ma L.-J."/>
            <person name="Dead R."/>
            <person name="Young S."/>
            <person name="Zeng Q."/>
            <person name="Koehrsen M."/>
            <person name="Alvarado L."/>
            <person name="Berlin A."/>
            <person name="Chapman S.B."/>
            <person name="Chen Z."/>
            <person name="Freedman E."/>
            <person name="Gellesch M."/>
            <person name="Goldberg J."/>
            <person name="Griggs A."/>
            <person name="Gujja S."/>
            <person name="Heilman E.R."/>
            <person name="Heiman D."/>
            <person name="Hepburn T."/>
            <person name="Howarth C."/>
            <person name="Jen D."/>
            <person name="Larson L."/>
            <person name="Mehta T."/>
            <person name="Neiman D."/>
            <person name="Pearson M."/>
            <person name="Roberts A."/>
            <person name="Saif S."/>
            <person name="Shea T."/>
            <person name="Shenoy N."/>
            <person name="Sisk P."/>
            <person name="Stolte C."/>
            <person name="Sykes S."/>
            <person name="Walk T."/>
            <person name="White J."/>
            <person name="Yandava C."/>
            <person name="Haas B."/>
            <person name="Nusbaum C."/>
            <person name="Birren B."/>
        </authorList>
    </citation>
    <scope>NUCLEOTIDE SEQUENCE</scope>
    <source>
        <strain evidence="1">R3-111a-1</strain>
    </source>
</reference>
<reference evidence="3" key="1">
    <citation type="submission" date="2010-07" db="EMBL/GenBank/DDBJ databases">
        <title>The genome sequence of Gaeumannomyces graminis var. tritici strain R3-111a-1.</title>
        <authorList>
            <consortium name="The Broad Institute Genome Sequencing Platform"/>
            <person name="Ma L.-J."/>
            <person name="Dead R."/>
            <person name="Young S."/>
            <person name="Zeng Q."/>
            <person name="Koehrsen M."/>
            <person name="Alvarado L."/>
            <person name="Berlin A."/>
            <person name="Chapman S.B."/>
            <person name="Chen Z."/>
            <person name="Freedman E."/>
            <person name="Gellesch M."/>
            <person name="Goldberg J."/>
            <person name="Griggs A."/>
            <person name="Gujja S."/>
            <person name="Heilman E.R."/>
            <person name="Heiman D."/>
            <person name="Hepburn T."/>
            <person name="Howarth C."/>
            <person name="Jen D."/>
            <person name="Larson L."/>
            <person name="Mehta T."/>
            <person name="Neiman D."/>
            <person name="Pearson M."/>
            <person name="Roberts A."/>
            <person name="Saif S."/>
            <person name="Shea T."/>
            <person name="Shenoy N."/>
            <person name="Sisk P."/>
            <person name="Stolte C."/>
            <person name="Sykes S."/>
            <person name="Walk T."/>
            <person name="White J."/>
            <person name="Yandava C."/>
            <person name="Haas B."/>
            <person name="Nusbaum C."/>
            <person name="Birren B."/>
        </authorList>
    </citation>
    <scope>NUCLEOTIDE SEQUENCE [LARGE SCALE GENOMIC DNA]</scope>
    <source>
        <strain evidence="3">R3-111a-1</strain>
    </source>
</reference>
<dbReference type="Proteomes" id="UP000006039">
    <property type="component" value="Unassembled WGS sequence"/>
</dbReference>
<proteinExistence type="predicted"/>
<dbReference type="EnsemblFungi" id="EJT75112">
    <property type="protein sequence ID" value="EJT75112"/>
    <property type="gene ID" value="GGTG_08950"/>
</dbReference>
<accession>J3P610</accession>
<gene>
    <name evidence="2" type="primary">20349408</name>
    <name evidence="1" type="ORF">GGTG_08950</name>
</gene>
<dbReference type="AlphaFoldDB" id="J3P610"/>
<evidence type="ECO:0000313" key="3">
    <source>
        <dbReference type="Proteomes" id="UP000006039"/>
    </source>
</evidence>
<keyword evidence="3" id="KW-1185">Reference proteome</keyword>
<dbReference type="VEuPathDB" id="FungiDB:GGTG_08950"/>
<protein>
    <submittedName>
        <fullName evidence="1 2">Uncharacterized protein</fullName>
    </submittedName>
</protein>
<reference evidence="2" key="4">
    <citation type="journal article" date="2015" name="G3 (Bethesda)">
        <title>Genome sequences of three phytopathogenic species of the Magnaporthaceae family of fungi.</title>
        <authorList>
            <person name="Okagaki L.H."/>
            <person name="Nunes C.C."/>
            <person name="Sailsbery J."/>
            <person name="Clay B."/>
            <person name="Brown D."/>
            <person name="John T."/>
            <person name="Oh Y."/>
            <person name="Young N."/>
            <person name="Fitzgerald M."/>
            <person name="Haas B.J."/>
            <person name="Zeng Q."/>
            <person name="Young S."/>
            <person name="Adiconis X."/>
            <person name="Fan L."/>
            <person name="Levin J.Z."/>
            <person name="Mitchell T.K."/>
            <person name="Okubara P.A."/>
            <person name="Farman M.L."/>
            <person name="Kohn L.M."/>
            <person name="Birren B."/>
            <person name="Ma L.-J."/>
            <person name="Dean R.A."/>
        </authorList>
    </citation>
    <scope>NUCLEOTIDE SEQUENCE</scope>
    <source>
        <strain evidence="2">R3-111a-1</strain>
    </source>
</reference>
<dbReference type="GeneID" id="20349408"/>
<evidence type="ECO:0000313" key="2">
    <source>
        <dbReference type="EnsemblFungi" id="EJT75112"/>
    </source>
</evidence>
<dbReference type="RefSeq" id="XP_009225056.1">
    <property type="nucleotide sequence ID" value="XM_009226792.1"/>
</dbReference>
<dbReference type="EMBL" id="GL385398">
    <property type="protein sequence ID" value="EJT75112.1"/>
    <property type="molecule type" value="Genomic_DNA"/>
</dbReference>